<evidence type="ECO:0000256" key="1">
    <source>
        <dbReference type="ARBA" id="ARBA00004651"/>
    </source>
</evidence>
<evidence type="ECO:0000256" key="6">
    <source>
        <dbReference type="ARBA" id="ARBA00023136"/>
    </source>
</evidence>
<dbReference type="SUPFAM" id="SSF52540">
    <property type="entry name" value="P-loop containing nucleoside triphosphate hydrolases"/>
    <property type="match status" value="1"/>
</dbReference>
<dbReference type="PANTHER" id="PTHR24221:SF590">
    <property type="entry name" value="COMPONENT LINKED WITH THE ASSEMBLY OF CYTOCHROME' TRANSPORT TRANSMEMBRANE ATP-BINDING PROTEIN ABC TRANSPORTER CYDD-RELATED"/>
    <property type="match status" value="1"/>
</dbReference>
<dbReference type="InterPro" id="IPR039421">
    <property type="entry name" value="Type_1_exporter"/>
</dbReference>
<keyword evidence="6 8" id="KW-0472">Membrane</keyword>
<dbReference type="PANTHER" id="PTHR24221">
    <property type="entry name" value="ATP-BINDING CASSETTE SUB-FAMILY B"/>
    <property type="match status" value="1"/>
</dbReference>
<feature type="transmembrane region" description="Helical" evidence="8">
    <location>
        <begin position="239"/>
        <end position="267"/>
    </location>
</feature>
<evidence type="ECO:0000256" key="5">
    <source>
        <dbReference type="ARBA" id="ARBA00022989"/>
    </source>
</evidence>
<dbReference type="EMBL" id="JAKNHJ010000009">
    <property type="protein sequence ID" value="MCG4617934.1"/>
    <property type="molecule type" value="Genomic_DNA"/>
</dbReference>
<dbReference type="SUPFAM" id="SSF90123">
    <property type="entry name" value="ABC transporter transmembrane region"/>
    <property type="match status" value="1"/>
</dbReference>
<dbReference type="InterPro" id="IPR011527">
    <property type="entry name" value="ABC1_TM_dom"/>
</dbReference>
<feature type="domain" description="ABC transporter" evidence="9">
    <location>
        <begin position="334"/>
        <end position="581"/>
    </location>
</feature>
<dbReference type="Proteomes" id="UP001200537">
    <property type="component" value="Unassembled WGS sequence"/>
</dbReference>
<feature type="transmembrane region" description="Helical" evidence="8">
    <location>
        <begin position="21"/>
        <end position="48"/>
    </location>
</feature>
<dbReference type="GO" id="GO:0005524">
    <property type="term" value="F:ATP binding"/>
    <property type="evidence" value="ECO:0007669"/>
    <property type="project" value="UniProtKB-KW"/>
</dbReference>
<dbReference type="Pfam" id="PF00005">
    <property type="entry name" value="ABC_tran"/>
    <property type="match status" value="1"/>
</dbReference>
<evidence type="ECO:0000259" key="10">
    <source>
        <dbReference type="PROSITE" id="PS50929"/>
    </source>
</evidence>
<evidence type="ECO:0000256" key="3">
    <source>
        <dbReference type="ARBA" id="ARBA00022741"/>
    </source>
</evidence>
<reference evidence="11" key="1">
    <citation type="submission" date="2022-01" db="EMBL/GenBank/DDBJ databases">
        <title>Collection of gut derived symbiotic bacterial strains cultured from healthy donors.</title>
        <authorList>
            <person name="Lin H."/>
            <person name="Kohout C."/>
            <person name="Waligurski E."/>
            <person name="Pamer E.G."/>
        </authorList>
    </citation>
    <scope>NUCLEOTIDE SEQUENCE</scope>
    <source>
        <strain evidence="11">DFI.7.46</strain>
    </source>
</reference>
<feature type="transmembrane region" description="Helical" evidence="8">
    <location>
        <begin position="60"/>
        <end position="77"/>
    </location>
</feature>
<dbReference type="Gene3D" id="3.40.50.300">
    <property type="entry name" value="P-loop containing nucleotide triphosphate hydrolases"/>
    <property type="match status" value="1"/>
</dbReference>
<dbReference type="InterPro" id="IPR014216">
    <property type="entry name" value="ABC_transptr_CydD"/>
</dbReference>
<dbReference type="PROSITE" id="PS50929">
    <property type="entry name" value="ABC_TM1F"/>
    <property type="match status" value="1"/>
</dbReference>
<keyword evidence="2 8" id="KW-0812">Transmembrane</keyword>
<dbReference type="PROSITE" id="PS50893">
    <property type="entry name" value="ABC_TRANSPORTER_2"/>
    <property type="match status" value="1"/>
</dbReference>
<protein>
    <submittedName>
        <fullName evidence="11">Thiol reductant ABC exporter subunit CydD</fullName>
    </submittedName>
</protein>
<evidence type="ECO:0000256" key="8">
    <source>
        <dbReference type="SAM" id="Phobius"/>
    </source>
</evidence>
<feature type="transmembrane region" description="Helical" evidence="8">
    <location>
        <begin position="131"/>
        <end position="151"/>
    </location>
</feature>
<dbReference type="AlphaFoldDB" id="A0AAJ1EXE8"/>
<dbReference type="InterPro" id="IPR003593">
    <property type="entry name" value="AAA+_ATPase"/>
</dbReference>
<keyword evidence="4" id="KW-0067">ATP-binding</keyword>
<sequence>MKPLDPKLLKYARSARLAIAITAVTGIMQAGLVIAQCFLISALISPVISLRQSWDQVAHFAFWLAIVSLARVGLTYFRSNHQHRAAKKAIRELRSQVLAHCLKLGPRWLARKGTDTVTLATRGLEKLGPYFIDYIPQLILAVTVTPLVLVVMAVMDFWSALVALITIPLIPVFMVIIGMMTQTASDRRLATMQHLGRQLLDLIAGLATLKSLGRHRGPEKQISSIGKTYTQTTMATLRIAFLSGAVLEFISILSVAIVAVTVGLRMVSGGLDLYTGLIAIMLAPEVYAPVREVGKFFHASADGLAASQSAFEILETPPATGGDQPAPNLKETTITLSDLGMRARGAWAPNAVNLVIEPATITALVGKSGEGKTTTVMALLKQLSADRGQITLTTSSGETMDLAEVTADSWWEQTSWLPQMPLLLPGTLAQNIAESPTHLKELFPNGEPGEQVRRAASLAGFAEVVAKLPEGWNTFLRAGGEGLSVGQRQRLALVRALLSTKQLIALDEPSAHLDAHLVSQVAQVVEQLKDAGKTVVLIAHRKELAQIADQVVRISSAAFTAAETEKYQDSEPQAARASEAEIPEFLGSTRGLE</sequence>
<evidence type="ECO:0000313" key="11">
    <source>
        <dbReference type="EMBL" id="MCG4617934.1"/>
    </source>
</evidence>
<dbReference type="SMART" id="SM00382">
    <property type="entry name" value="AAA"/>
    <property type="match status" value="1"/>
</dbReference>
<evidence type="ECO:0000256" key="2">
    <source>
        <dbReference type="ARBA" id="ARBA00022692"/>
    </source>
</evidence>
<dbReference type="GO" id="GO:0016887">
    <property type="term" value="F:ATP hydrolysis activity"/>
    <property type="evidence" value="ECO:0007669"/>
    <property type="project" value="InterPro"/>
</dbReference>
<dbReference type="Gene3D" id="1.20.1560.10">
    <property type="entry name" value="ABC transporter type 1, transmembrane domain"/>
    <property type="match status" value="1"/>
</dbReference>
<evidence type="ECO:0000256" key="4">
    <source>
        <dbReference type="ARBA" id="ARBA00022840"/>
    </source>
</evidence>
<dbReference type="GO" id="GO:0140359">
    <property type="term" value="F:ABC-type transporter activity"/>
    <property type="evidence" value="ECO:0007669"/>
    <property type="project" value="InterPro"/>
</dbReference>
<gene>
    <name evidence="11" type="primary">cydD</name>
    <name evidence="11" type="ORF">L0M99_05440</name>
</gene>
<keyword evidence="3" id="KW-0547">Nucleotide-binding</keyword>
<dbReference type="CDD" id="cd18584">
    <property type="entry name" value="ABC_6TM_AarD_CydD"/>
    <property type="match status" value="1"/>
</dbReference>
<dbReference type="Pfam" id="PF00664">
    <property type="entry name" value="ABC_membrane"/>
    <property type="match status" value="1"/>
</dbReference>
<feature type="region of interest" description="Disordered" evidence="7">
    <location>
        <begin position="564"/>
        <end position="593"/>
    </location>
</feature>
<feature type="domain" description="ABC transmembrane type-1" evidence="10">
    <location>
        <begin position="20"/>
        <end position="302"/>
    </location>
</feature>
<dbReference type="GO" id="GO:0042883">
    <property type="term" value="P:cysteine transport"/>
    <property type="evidence" value="ECO:0007669"/>
    <property type="project" value="InterPro"/>
</dbReference>
<comment type="caution">
    <text evidence="11">The sequence shown here is derived from an EMBL/GenBank/DDBJ whole genome shotgun (WGS) entry which is preliminary data.</text>
</comment>
<dbReference type="GO" id="GO:0005886">
    <property type="term" value="C:plasma membrane"/>
    <property type="evidence" value="ECO:0007669"/>
    <property type="project" value="UniProtKB-SubCell"/>
</dbReference>
<dbReference type="PROSITE" id="PS00211">
    <property type="entry name" value="ABC_TRANSPORTER_1"/>
    <property type="match status" value="1"/>
</dbReference>
<evidence type="ECO:0000259" key="9">
    <source>
        <dbReference type="PROSITE" id="PS50893"/>
    </source>
</evidence>
<keyword evidence="5 8" id="KW-1133">Transmembrane helix</keyword>
<name>A0AAJ1EXE8_9ACTO</name>
<dbReference type="RefSeq" id="WP_238128013.1">
    <property type="nucleotide sequence ID" value="NZ_JAKNHJ010000009.1"/>
</dbReference>
<feature type="transmembrane region" description="Helical" evidence="8">
    <location>
        <begin position="157"/>
        <end position="179"/>
    </location>
</feature>
<evidence type="ECO:0000256" key="7">
    <source>
        <dbReference type="SAM" id="MobiDB-lite"/>
    </source>
</evidence>
<evidence type="ECO:0000313" key="12">
    <source>
        <dbReference type="Proteomes" id="UP001200537"/>
    </source>
</evidence>
<accession>A0AAJ1EXE8</accession>
<proteinExistence type="predicted"/>
<comment type="subcellular location">
    <subcellularLocation>
        <location evidence="1">Cell membrane</location>
        <topology evidence="1">Multi-pass membrane protein</topology>
    </subcellularLocation>
</comment>
<dbReference type="InterPro" id="IPR003439">
    <property type="entry name" value="ABC_transporter-like_ATP-bd"/>
</dbReference>
<dbReference type="InterPro" id="IPR027417">
    <property type="entry name" value="P-loop_NTPase"/>
</dbReference>
<dbReference type="NCBIfam" id="TIGR02857">
    <property type="entry name" value="CydD"/>
    <property type="match status" value="1"/>
</dbReference>
<dbReference type="InterPro" id="IPR036640">
    <property type="entry name" value="ABC1_TM_sf"/>
</dbReference>
<organism evidence="11 12">
    <name type="scientific">Varibaculum cambriense</name>
    <dbReference type="NCBI Taxonomy" id="184870"/>
    <lineage>
        <taxon>Bacteria</taxon>
        <taxon>Bacillati</taxon>
        <taxon>Actinomycetota</taxon>
        <taxon>Actinomycetes</taxon>
        <taxon>Actinomycetales</taxon>
        <taxon>Actinomycetaceae</taxon>
        <taxon>Varibaculum</taxon>
    </lineage>
</organism>
<dbReference type="InterPro" id="IPR017871">
    <property type="entry name" value="ABC_transporter-like_CS"/>
</dbReference>